<organism evidence="2 3">
    <name type="scientific">Marasmius crinis-equi</name>
    <dbReference type="NCBI Taxonomy" id="585013"/>
    <lineage>
        <taxon>Eukaryota</taxon>
        <taxon>Fungi</taxon>
        <taxon>Dikarya</taxon>
        <taxon>Basidiomycota</taxon>
        <taxon>Agaricomycotina</taxon>
        <taxon>Agaricomycetes</taxon>
        <taxon>Agaricomycetidae</taxon>
        <taxon>Agaricales</taxon>
        <taxon>Marasmiineae</taxon>
        <taxon>Marasmiaceae</taxon>
        <taxon>Marasmius</taxon>
    </lineage>
</organism>
<proteinExistence type="predicted"/>
<sequence length="371" mass="38614">MYQQPAPMYPAGGAATGLYTTPQTVTTVPVQGQTGPVHDATGGVPAMPPNGGTPMAAANAMLPNTTATTMPVASNATYMPTATMTTAAAPVLQQQYLTAPVVGVGYTHPPTTGVAQAPVAGAYGAGYGAAGGGYGAGYGGLQQNPSVVVVESGRRRHRSHSSGRHHHHHHHGHSHGRHGLKRELRHMAEDVIGGGGLGHGRAGYGGYAYDQNGDDLTSPLNIYADLGPLAPLFSGLTRSAPVSPTHNAVRPRRYSCSISSSPAPSCRTVSDAGRQDTDIDWAEVGFSSVCTVSPAKDDVGFALSNFPPAQCFHPSEFPSMIVVNYLNSAFHSLSSACDSYYTEASIVRVNSAFDKWLGVKASTNSYRKPNV</sequence>
<reference evidence="2 3" key="1">
    <citation type="submission" date="2024-02" db="EMBL/GenBank/DDBJ databases">
        <title>A draft genome for the cacao thread blight pathogen Marasmius crinis-equi.</title>
        <authorList>
            <person name="Cohen S.P."/>
            <person name="Baruah I.K."/>
            <person name="Amoako-Attah I."/>
            <person name="Bukari Y."/>
            <person name="Meinhardt L.W."/>
            <person name="Bailey B.A."/>
        </authorList>
    </citation>
    <scope>NUCLEOTIDE SEQUENCE [LARGE SCALE GENOMIC DNA]</scope>
    <source>
        <strain evidence="2 3">GH-76</strain>
    </source>
</reference>
<dbReference type="Proteomes" id="UP001465976">
    <property type="component" value="Unassembled WGS sequence"/>
</dbReference>
<accession>A0ABR3FV98</accession>
<protein>
    <submittedName>
        <fullName evidence="2">Uncharacterized protein</fullName>
    </submittedName>
</protein>
<gene>
    <name evidence="2" type="ORF">V5O48_002765</name>
</gene>
<feature type="region of interest" description="Disordered" evidence="1">
    <location>
        <begin position="153"/>
        <end position="179"/>
    </location>
</feature>
<feature type="compositionally biased region" description="Basic residues" evidence="1">
    <location>
        <begin position="154"/>
        <end position="179"/>
    </location>
</feature>
<evidence type="ECO:0000313" key="2">
    <source>
        <dbReference type="EMBL" id="KAL0579261.1"/>
    </source>
</evidence>
<evidence type="ECO:0000256" key="1">
    <source>
        <dbReference type="SAM" id="MobiDB-lite"/>
    </source>
</evidence>
<comment type="caution">
    <text evidence="2">The sequence shown here is derived from an EMBL/GenBank/DDBJ whole genome shotgun (WGS) entry which is preliminary data.</text>
</comment>
<keyword evidence="3" id="KW-1185">Reference proteome</keyword>
<name>A0ABR3FV98_9AGAR</name>
<evidence type="ECO:0000313" key="3">
    <source>
        <dbReference type="Proteomes" id="UP001465976"/>
    </source>
</evidence>
<dbReference type="EMBL" id="JBAHYK010000066">
    <property type="protein sequence ID" value="KAL0579261.1"/>
    <property type="molecule type" value="Genomic_DNA"/>
</dbReference>